<dbReference type="AlphaFoldDB" id="A0A533I9X0"/>
<dbReference type="InterPro" id="IPR018253">
    <property type="entry name" value="DnaJ_domain_CS"/>
</dbReference>
<dbReference type="GO" id="GO:0005737">
    <property type="term" value="C:cytoplasm"/>
    <property type="evidence" value="ECO:0007669"/>
    <property type="project" value="TreeGrafter"/>
</dbReference>
<feature type="domain" description="J" evidence="2">
    <location>
        <begin position="4"/>
        <end position="68"/>
    </location>
</feature>
<evidence type="ECO:0000313" key="4">
    <source>
        <dbReference type="Proteomes" id="UP000315344"/>
    </source>
</evidence>
<dbReference type="InterPro" id="IPR008971">
    <property type="entry name" value="HSP40/DnaJ_pept-bd"/>
</dbReference>
<evidence type="ECO:0000256" key="1">
    <source>
        <dbReference type="SAM" id="MobiDB-lite"/>
    </source>
</evidence>
<evidence type="ECO:0000313" key="3">
    <source>
        <dbReference type="EMBL" id="TKW68256.1"/>
    </source>
</evidence>
<feature type="region of interest" description="Disordered" evidence="1">
    <location>
        <begin position="59"/>
        <end position="78"/>
    </location>
</feature>
<dbReference type="CDD" id="cd06257">
    <property type="entry name" value="DnaJ"/>
    <property type="match status" value="1"/>
</dbReference>
<protein>
    <submittedName>
        <fullName evidence="3">J domain-containing protein</fullName>
    </submittedName>
</protein>
<dbReference type="PROSITE" id="PS50076">
    <property type="entry name" value="DNAJ_2"/>
    <property type="match status" value="1"/>
</dbReference>
<dbReference type="FunFam" id="2.60.260.20:FF:000013">
    <property type="entry name" value="DnaJ subfamily B member 11"/>
    <property type="match status" value="1"/>
</dbReference>
<comment type="caution">
    <text evidence="3">The sequence shown here is derived from an EMBL/GenBank/DDBJ whole genome shotgun (WGS) entry which is preliminary data.</text>
</comment>
<dbReference type="CDD" id="cd10747">
    <property type="entry name" value="DnaJ_C"/>
    <property type="match status" value="1"/>
</dbReference>
<organism evidence="3 4">
    <name type="scientific">Paracoccus denitrificans</name>
    <dbReference type="NCBI Taxonomy" id="266"/>
    <lineage>
        <taxon>Bacteria</taxon>
        <taxon>Pseudomonadati</taxon>
        <taxon>Pseudomonadota</taxon>
        <taxon>Alphaproteobacteria</taxon>
        <taxon>Rhodobacterales</taxon>
        <taxon>Paracoccaceae</taxon>
        <taxon>Paracoccus</taxon>
    </lineage>
</organism>
<dbReference type="Gene3D" id="2.60.260.20">
    <property type="entry name" value="Urease metallochaperone UreE, N-terminal domain"/>
    <property type="match status" value="2"/>
</dbReference>
<dbReference type="GO" id="GO:0051082">
    <property type="term" value="F:unfolded protein binding"/>
    <property type="evidence" value="ECO:0007669"/>
    <property type="project" value="InterPro"/>
</dbReference>
<reference evidence="3 4" key="1">
    <citation type="journal article" date="2017" name="Nat. Commun.">
        <title>In situ click chemistry generation of cyclooxygenase-2 inhibitors.</title>
        <authorList>
            <person name="Bhardwaj A."/>
            <person name="Kaur J."/>
            <person name="Wuest M."/>
            <person name="Wuest F."/>
        </authorList>
    </citation>
    <scope>NUCLEOTIDE SEQUENCE [LARGE SCALE GENOMIC DNA]</scope>
    <source>
        <strain evidence="3">S2_012_000_R3_94</strain>
    </source>
</reference>
<proteinExistence type="predicted"/>
<dbReference type="PANTHER" id="PTHR43096">
    <property type="entry name" value="DNAJ HOMOLOG 1, MITOCHONDRIAL-RELATED"/>
    <property type="match status" value="1"/>
</dbReference>
<sequence length="321" mass="35071">MMDDPYKALGVSKTATADEIKKAYRRIAKTDHPDLNPEPAAGERFKAASAAYDLLKDPEQRARFDAGEIDAQGQERPQQQYYRDFAERGDNPYRQQSSAGYGDFSDVFEDLFGGRRGGGDPRGFGGDFGGGDEFQGFRRNGGTRQRFDMRGQDLRYDLDIDFMTAAKGGTTRITLPDGNSLDVKIPEGASDGQSIRLRGKGGEGYGEGGRGDAYLNLHVGDNPDWTRDGDDVTITLPISLDEAVLGAKVEVPTLSGKVAMSLPKGATTGQRLRLKGKGINGGNQYVKLKVVMPPEVDDDLAEFMEKWRKDHAYDPRQGMGG</sequence>
<dbReference type="Pfam" id="PF00226">
    <property type="entry name" value="DnaJ"/>
    <property type="match status" value="1"/>
</dbReference>
<dbReference type="PANTHER" id="PTHR43096:SF10">
    <property type="entry name" value="CHAPERONE PROTEIN DNAJ A6, CHLOROPLASTIC"/>
    <property type="match status" value="1"/>
</dbReference>
<dbReference type="InterPro" id="IPR002939">
    <property type="entry name" value="DnaJ_C"/>
</dbReference>
<dbReference type="EMBL" id="VAFL01000002">
    <property type="protein sequence ID" value="TKW68256.1"/>
    <property type="molecule type" value="Genomic_DNA"/>
</dbReference>
<dbReference type="GO" id="GO:0042026">
    <property type="term" value="P:protein refolding"/>
    <property type="evidence" value="ECO:0007669"/>
    <property type="project" value="TreeGrafter"/>
</dbReference>
<accession>A0A533I9X0</accession>
<evidence type="ECO:0000259" key="2">
    <source>
        <dbReference type="PROSITE" id="PS50076"/>
    </source>
</evidence>
<dbReference type="SMART" id="SM00271">
    <property type="entry name" value="DnaJ"/>
    <property type="match status" value="1"/>
</dbReference>
<dbReference type="PRINTS" id="PR00625">
    <property type="entry name" value="JDOMAIN"/>
</dbReference>
<dbReference type="Gene3D" id="1.10.287.110">
    <property type="entry name" value="DnaJ domain"/>
    <property type="match status" value="1"/>
</dbReference>
<dbReference type="InterPro" id="IPR036869">
    <property type="entry name" value="J_dom_sf"/>
</dbReference>
<dbReference type="Pfam" id="PF01556">
    <property type="entry name" value="DnaJ_C"/>
    <property type="match status" value="1"/>
</dbReference>
<dbReference type="SUPFAM" id="SSF49493">
    <property type="entry name" value="HSP40/DnaJ peptide-binding domain"/>
    <property type="match status" value="2"/>
</dbReference>
<dbReference type="SUPFAM" id="SSF46565">
    <property type="entry name" value="Chaperone J-domain"/>
    <property type="match status" value="1"/>
</dbReference>
<gene>
    <name evidence="3" type="ORF">DI616_03920</name>
</gene>
<dbReference type="Proteomes" id="UP000315344">
    <property type="component" value="Unassembled WGS sequence"/>
</dbReference>
<dbReference type="InterPro" id="IPR001623">
    <property type="entry name" value="DnaJ_domain"/>
</dbReference>
<dbReference type="PROSITE" id="PS00636">
    <property type="entry name" value="DNAJ_1"/>
    <property type="match status" value="1"/>
</dbReference>
<name>A0A533I9X0_PARDE</name>